<gene>
    <name evidence="1" type="ORF">DSO57_1004492</name>
</gene>
<evidence type="ECO:0000313" key="1">
    <source>
        <dbReference type="EMBL" id="KAJ9090240.1"/>
    </source>
</evidence>
<comment type="caution">
    <text evidence="1">The sequence shown here is derived from an EMBL/GenBank/DDBJ whole genome shotgun (WGS) entry which is preliminary data.</text>
</comment>
<dbReference type="EMBL" id="QTSX02000011">
    <property type="protein sequence ID" value="KAJ9090240.1"/>
    <property type="molecule type" value="Genomic_DNA"/>
</dbReference>
<evidence type="ECO:0000313" key="2">
    <source>
        <dbReference type="Proteomes" id="UP001165960"/>
    </source>
</evidence>
<proteinExistence type="predicted"/>
<sequence>MTLIEDPKIAETYEDVRDDKTETNWMFLGFVNDKADILEVKATGTDGLSGFTSNLSPDQAGFGFLRIPLKNDEYSERIKFVFVSYCGPQVRVMRKAKLGIQKAQVQSVLRSFAIEMNVTEAKDLDESEVLLRLKRAGGANYDRQTSNY</sequence>
<protein>
    <submittedName>
        <fullName evidence="1">Uncharacterized protein</fullName>
    </submittedName>
</protein>
<dbReference type="Proteomes" id="UP001165960">
    <property type="component" value="Unassembled WGS sequence"/>
</dbReference>
<name>A0ACC2UU90_9FUNG</name>
<keyword evidence="2" id="KW-1185">Reference proteome</keyword>
<accession>A0ACC2UU90</accession>
<organism evidence="1 2">
    <name type="scientific">Entomophthora muscae</name>
    <dbReference type="NCBI Taxonomy" id="34485"/>
    <lineage>
        <taxon>Eukaryota</taxon>
        <taxon>Fungi</taxon>
        <taxon>Fungi incertae sedis</taxon>
        <taxon>Zoopagomycota</taxon>
        <taxon>Entomophthoromycotina</taxon>
        <taxon>Entomophthoromycetes</taxon>
        <taxon>Entomophthorales</taxon>
        <taxon>Entomophthoraceae</taxon>
        <taxon>Entomophthora</taxon>
    </lineage>
</organism>
<reference evidence="1" key="1">
    <citation type="submission" date="2022-04" db="EMBL/GenBank/DDBJ databases">
        <title>Genome of the entomopathogenic fungus Entomophthora muscae.</title>
        <authorList>
            <person name="Elya C."/>
            <person name="Lovett B.R."/>
            <person name="Lee E."/>
            <person name="Macias A.M."/>
            <person name="Hajek A.E."/>
            <person name="De Bivort B.L."/>
            <person name="Kasson M.T."/>
            <person name="De Fine Licht H.H."/>
            <person name="Stajich J.E."/>
        </authorList>
    </citation>
    <scope>NUCLEOTIDE SEQUENCE</scope>
    <source>
        <strain evidence="1">Berkeley</strain>
    </source>
</reference>